<dbReference type="Proteomes" id="UP000034616">
    <property type="component" value="Unassembled WGS sequence"/>
</dbReference>
<comment type="caution">
    <text evidence="1">The sequence shown here is derived from an EMBL/GenBank/DDBJ whole genome shotgun (WGS) entry which is preliminary data.</text>
</comment>
<proteinExistence type="predicted"/>
<dbReference type="AlphaFoldDB" id="A0A0G0UDP1"/>
<organism evidence="1 2">
    <name type="scientific">Candidatus Uhrbacteria bacterium GW2011_GWC2_41_11</name>
    <dbReference type="NCBI Taxonomy" id="1618985"/>
    <lineage>
        <taxon>Bacteria</taxon>
        <taxon>Candidatus Uhriibacteriota</taxon>
    </lineage>
</organism>
<sequence>MPLENQTDIGAEMEKGSACIHCVNADGTLKSCGEIFEGGVAFFLSTGVEDRTLAERITRKNMKLQPAWQDGACDCLQGDEATEEEFQAALEKL</sequence>
<evidence type="ECO:0000313" key="1">
    <source>
        <dbReference type="EMBL" id="KKR87049.1"/>
    </source>
</evidence>
<reference evidence="1 2" key="1">
    <citation type="journal article" date="2015" name="Nature">
        <title>rRNA introns, odd ribosomes, and small enigmatic genomes across a large radiation of phyla.</title>
        <authorList>
            <person name="Brown C.T."/>
            <person name="Hug L.A."/>
            <person name="Thomas B.C."/>
            <person name="Sharon I."/>
            <person name="Castelle C.J."/>
            <person name="Singh A."/>
            <person name="Wilkins M.J."/>
            <person name="Williams K.H."/>
            <person name="Banfield J.F."/>
        </authorList>
    </citation>
    <scope>NUCLEOTIDE SEQUENCE [LARGE SCALE GENOMIC DNA]</scope>
</reference>
<gene>
    <name evidence="1" type="ORF">UU35_C0006G0002</name>
</gene>
<dbReference type="EMBL" id="LCAH01000006">
    <property type="protein sequence ID" value="KKR87049.1"/>
    <property type="molecule type" value="Genomic_DNA"/>
</dbReference>
<evidence type="ECO:0000313" key="2">
    <source>
        <dbReference type="Proteomes" id="UP000034616"/>
    </source>
</evidence>
<protein>
    <submittedName>
        <fullName evidence="1">Uncharacterized protein</fullName>
    </submittedName>
</protein>
<name>A0A0G0UDP1_9BACT</name>
<accession>A0A0G0UDP1</accession>